<evidence type="ECO:0000313" key="9">
    <source>
        <dbReference type="Proteomes" id="UP000441711"/>
    </source>
</evidence>
<accession>A0A413NQ01</accession>
<dbReference type="Proteomes" id="UP000434462">
    <property type="component" value="Unassembled WGS sequence"/>
</dbReference>
<evidence type="ECO:0000313" key="1">
    <source>
        <dbReference type="EMBL" id="KAB4109738.1"/>
    </source>
</evidence>
<dbReference type="AlphaFoldDB" id="A0A413NQ01"/>
<dbReference type="EMBL" id="WCUR01000034">
    <property type="protein sequence ID" value="KAB4116029.1"/>
    <property type="molecule type" value="Genomic_DNA"/>
</dbReference>
<dbReference type="Proteomes" id="UP000283684">
    <property type="component" value="Unassembled WGS sequence"/>
</dbReference>
<evidence type="ECO:0000313" key="10">
    <source>
        <dbReference type="Proteomes" id="UP000442334"/>
    </source>
</evidence>
<reference evidence="7 8" key="2">
    <citation type="journal article" date="2019" name="Nat. Med.">
        <title>A library of human gut bacterial isolates paired with longitudinal multiomics data enables mechanistic microbiome research.</title>
        <authorList>
            <person name="Poyet M."/>
            <person name="Groussin M."/>
            <person name="Gibbons S.M."/>
            <person name="Avila-Pacheco J."/>
            <person name="Jiang X."/>
            <person name="Kearney S.M."/>
            <person name="Perrotta A.R."/>
            <person name="Berdy B."/>
            <person name="Zhao S."/>
            <person name="Lieberman T.D."/>
            <person name="Swanson P.K."/>
            <person name="Smith M."/>
            <person name="Roesemann S."/>
            <person name="Alexander J.E."/>
            <person name="Rich S.A."/>
            <person name="Livny J."/>
            <person name="Vlamakis H."/>
            <person name="Clish C."/>
            <person name="Bullock K."/>
            <person name="Deik A."/>
            <person name="Scott J."/>
            <person name="Pierce K.A."/>
            <person name="Xavier R.J."/>
            <person name="Alm E.J."/>
        </authorList>
    </citation>
    <scope>NUCLEOTIDE SEQUENCE [LARGE SCALE GENOMIC DNA]</scope>
    <source>
        <strain evidence="4 10">BIOML-A21</strain>
        <strain evidence="1 9">BIOML-A36</strain>
        <strain evidence="3 8">BIOML-A37</strain>
        <strain evidence="2 7">BIOML-A38</strain>
    </source>
</reference>
<organism evidence="5 6">
    <name type="scientific">Bacteroides uniformis</name>
    <dbReference type="NCBI Taxonomy" id="820"/>
    <lineage>
        <taxon>Bacteria</taxon>
        <taxon>Pseudomonadati</taxon>
        <taxon>Bacteroidota</taxon>
        <taxon>Bacteroidia</taxon>
        <taxon>Bacteroidales</taxon>
        <taxon>Bacteroidaceae</taxon>
        <taxon>Bacteroides</taxon>
    </lineage>
</organism>
<dbReference type="RefSeq" id="WP_117958793.1">
    <property type="nucleotide sequence ID" value="NZ_JANUPE010000004.1"/>
</dbReference>
<proteinExistence type="predicted"/>
<protein>
    <submittedName>
        <fullName evidence="5">Uncharacterized protein</fullName>
    </submittedName>
</protein>
<name>A0A413NQ01_BACUN</name>
<dbReference type="EMBL" id="QSEE01000003">
    <property type="protein sequence ID" value="RGZ50584.1"/>
    <property type="molecule type" value="Genomic_DNA"/>
</dbReference>
<dbReference type="Proteomes" id="UP000438773">
    <property type="component" value="Unassembled WGS sequence"/>
</dbReference>
<evidence type="ECO:0000313" key="5">
    <source>
        <dbReference type="EMBL" id="RGZ50584.1"/>
    </source>
</evidence>
<comment type="caution">
    <text evidence="5">The sequence shown here is derived from an EMBL/GenBank/DDBJ whole genome shotgun (WGS) entry which is preliminary data.</text>
</comment>
<reference evidence="5 6" key="1">
    <citation type="submission" date="2018-08" db="EMBL/GenBank/DDBJ databases">
        <title>A genome reference for cultivated species of the human gut microbiota.</title>
        <authorList>
            <person name="Zou Y."/>
            <person name="Xue W."/>
            <person name="Luo G."/>
        </authorList>
    </citation>
    <scope>NUCLEOTIDE SEQUENCE [LARGE SCALE GENOMIC DNA]</scope>
    <source>
        <strain evidence="5 6">AM50-4</strain>
    </source>
</reference>
<dbReference type="Proteomes" id="UP000441711">
    <property type="component" value="Unassembled WGS sequence"/>
</dbReference>
<evidence type="ECO:0000313" key="6">
    <source>
        <dbReference type="Proteomes" id="UP000283684"/>
    </source>
</evidence>
<sequence>MEKKQLKISESEYAKSLGVAASAGATIGGAAFATAAYSTRVWETDSNENNETLKAVEESSADGIVAPETISIEISNPVAADIAYTTDKIVVVYCRI</sequence>
<gene>
    <name evidence="5" type="ORF">DW988_05440</name>
    <name evidence="4" type="ORF">GAQ34_19505</name>
    <name evidence="1" type="ORF">GAQ70_07785</name>
    <name evidence="2" type="ORF">GAQ72_11180</name>
    <name evidence="3" type="ORF">GAQ75_13780</name>
</gene>
<evidence type="ECO:0000313" key="4">
    <source>
        <dbReference type="EMBL" id="KAB4181953.1"/>
    </source>
</evidence>
<evidence type="ECO:0000313" key="3">
    <source>
        <dbReference type="EMBL" id="KAB4123114.1"/>
    </source>
</evidence>
<evidence type="ECO:0000313" key="8">
    <source>
        <dbReference type="Proteomes" id="UP000438773"/>
    </source>
</evidence>
<dbReference type="EMBL" id="WCUA01000030">
    <property type="protein sequence ID" value="KAB4181953.1"/>
    <property type="molecule type" value="Genomic_DNA"/>
</dbReference>
<evidence type="ECO:0000313" key="7">
    <source>
        <dbReference type="Proteomes" id="UP000434462"/>
    </source>
</evidence>
<dbReference type="EMBL" id="WCUP01000005">
    <property type="protein sequence ID" value="KAB4109738.1"/>
    <property type="molecule type" value="Genomic_DNA"/>
</dbReference>
<evidence type="ECO:0000313" key="2">
    <source>
        <dbReference type="EMBL" id="KAB4116029.1"/>
    </source>
</evidence>
<dbReference type="Proteomes" id="UP000442334">
    <property type="component" value="Unassembled WGS sequence"/>
</dbReference>
<dbReference type="EMBL" id="WCUQ01000008">
    <property type="protein sequence ID" value="KAB4123114.1"/>
    <property type="molecule type" value="Genomic_DNA"/>
</dbReference>